<evidence type="ECO:0008006" key="2">
    <source>
        <dbReference type="Google" id="ProtNLM"/>
    </source>
</evidence>
<dbReference type="AlphaFoldDB" id="A0A7V4AN74"/>
<dbReference type="EMBL" id="DTAB01000416">
    <property type="protein sequence ID" value="HGN85950.1"/>
    <property type="molecule type" value="Genomic_DNA"/>
</dbReference>
<name>A0A7V4AN74_9DEIN</name>
<reference evidence="1" key="1">
    <citation type="journal article" date="2020" name="mSystems">
        <title>Genome- and Community-Level Interaction Insights into Carbon Utilization and Element Cycling Functions of Hydrothermarchaeota in Hydrothermal Sediment.</title>
        <authorList>
            <person name="Zhou Z."/>
            <person name="Liu Y."/>
            <person name="Xu W."/>
            <person name="Pan J."/>
            <person name="Luo Z.H."/>
            <person name="Li M."/>
        </authorList>
    </citation>
    <scope>NUCLEOTIDE SEQUENCE [LARGE SCALE GENOMIC DNA]</scope>
    <source>
        <strain evidence="1">SpSt-611</strain>
    </source>
</reference>
<gene>
    <name evidence="1" type="ORF">ENT80_07275</name>
</gene>
<proteinExistence type="predicted"/>
<evidence type="ECO:0000313" key="1">
    <source>
        <dbReference type="EMBL" id="HGN85950.1"/>
    </source>
</evidence>
<sequence length="154" mass="17139">MEEDLARLPRSRPLGLLLHFLEGRYQPLAVKDPFSPEGLWAQAAMVDLLLETGSLAQAVALMRELLVSWVCLEEGLDPLKGREPAEKLLGTWGSQVRGEGKAPQEAELGKLWNELTDIRNDILHASMRKSPTPAESLQRRIQALWPRVRAGVAV</sequence>
<accession>A0A7V4AN74</accession>
<protein>
    <recommendedName>
        <fullName evidence="2">DUF4145 domain-containing protein</fullName>
    </recommendedName>
</protein>
<comment type="caution">
    <text evidence="1">The sequence shown here is derived from an EMBL/GenBank/DDBJ whole genome shotgun (WGS) entry which is preliminary data.</text>
</comment>
<organism evidence="1">
    <name type="scientific">Thermus tengchongensis</name>
    <dbReference type="NCBI Taxonomy" id="1214928"/>
    <lineage>
        <taxon>Bacteria</taxon>
        <taxon>Thermotogati</taxon>
        <taxon>Deinococcota</taxon>
        <taxon>Deinococci</taxon>
        <taxon>Thermales</taxon>
        <taxon>Thermaceae</taxon>
        <taxon>Thermus</taxon>
    </lineage>
</organism>